<dbReference type="PROSITE" id="PS50113">
    <property type="entry name" value="PAC"/>
    <property type="match status" value="1"/>
</dbReference>
<dbReference type="InterPro" id="IPR001610">
    <property type="entry name" value="PAC"/>
</dbReference>
<dbReference type="SMART" id="SM00911">
    <property type="entry name" value="HWE_HK"/>
    <property type="match status" value="1"/>
</dbReference>
<comment type="caution">
    <text evidence="21">The sequence shown here is derived from an EMBL/GenBank/DDBJ whole genome shotgun (WGS) entry which is preliminary data.</text>
</comment>
<dbReference type="AlphaFoldDB" id="A0A2T1HYF2"/>
<dbReference type="GO" id="GO:0016020">
    <property type="term" value="C:membrane"/>
    <property type="evidence" value="ECO:0007669"/>
    <property type="project" value="UniProtKB-SubCell"/>
</dbReference>
<dbReference type="EC" id="2.7.13.3" evidence="3"/>
<keyword evidence="17" id="KW-0675">Receptor</keyword>
<accession>A0A2T1HYF2</accession>
<dbReference type="GO" id="GO:0009881">
    <property type="term" value="F:photoreceptor activity"/>
    <property type="evidence" value="ECO:0007669"/>
    <property type="project" value="UniProtKB-KW"/>
</dbReference>
<dbReference type="Pfam" id="PF07536">
    <property type="entry name" value="HWE_HK"/>
    <property type="match status" value="1"/>
</dbReference>
<dbReference type="CDD" id="cd00130">
    <property type="entry name" value="PAS"/>
    <property type="match status" value="1"/>
</dbReference>
<keyword evidence="11" id="KW-0677">Repeat</keyword>
<dbReference type="InterPro" id="IPR011102">
    <property type="entry name" value="Sig_transdc_His_kinase_HWE"/>
</dbReference>
<dbReference type="EMBL" id="PVZS01000002">
    <property type="protein sequence ID" value="PSC06645.1"/>
    <property type="molecule type" value="Genomic_DNA"/>
</dbReference>
<evidence type="ECO:0000256" key="4">
    <source>
        <dbReference type="ARBA" id="ARBA00021740"/>
    </source>
</evidence>
<dbReference type="PROSITE" id="PS50885">
    <property type="entry name" value="HAMP"/>
    <property type="match status" value="1"/>
</dbReference>
<reference evidence="22" key="1">
    <citation type="submission" date="2018-03" db="EMBL/GenBank/DDBJ databases">
        <authorList>
            <person name="Sun L."/>
            <person name="Liu H."/>
            <person name="Chen W."/>
            <person name="Huang K."/>
            <person name="Liu W."/>
            <person name="Gao X."/>
        </authorList>
    </citation>
    <scope>NUCLEOTIDE SEQUENCE [LARGE SCALE GENOMIC DNA]</scope>
    <source>
        <strain evidence="22">SH9</strain>
    </source>
</reference>
<evidence type="ECO:0000256" key="5">
    <source>
        <dbReference type="ARBA" id="ARBA00022543"/>
    </source>
</evidence>
<dbReference type="Proteomes" id="UP000239772">
    <property type="component" value="Unassembled WGS sequence"/>
</dbReference>
<evidence type="ECO:0000256" key="9">
    <source>
        <dbReference type="ARBA" id="ARBA00022643"/>
    </source>
</evidence>
<evidence type="ECO:0000256" key="10">
    <source>
        <dbReference type="ARBA" id="ARBA00022679"/>
    </source>
</evidence>
<evidence type="ECO:0000256" key="6">
    <source>
        <dbReference type="ARBA" id="ARBA00022553"/>
    </source>
</evidence>
<dbReference type="GO" id="GO:0005524">
    <property type="term" value="F:ATP binding"/>
    <property type="evidence" value="ECO:0007669"/>
    <property type="project" value="UniProtKB-KW"/>
</dbReference>
<gene>
    <name evidence="21" type="ORF">SLNSH_02215</name>
</gene>
<keyword evidence="14" id="KW-0067">ATP-binding</keyword>
<keyword evidence="13" id="KW-0418">Kinase</keyword>
<keyword evidence="12" id="KW-0547">Nucleotide-binding</keyword>
<dbReference type="Pfam" id="PF00989">
    <property type="entry name" value="PAS"/>
    <property type="match status" value="1"/>
</dbReference>
<dbReference type="SUPFAM" id="SSF55785">
    <property type="entry name" value="PYP-like sensor domain (PAS domain)"/>
    <property type="match status" value="1"/>
</dbReference>
<evidence type="ECO:0000256" key="11">
    <source>
        <dbReference type="ARBA" id="ARBA00022737"/>
    </source>
</evidence>
<evidence type="ECO:0000256" key="3">
    <source>
        <dbReference type="ARBA" id="ARBA00012438"/>
    </source>
</evidence>
<evidence type="ECO:0000259" key="20">
    <source>
        <dbReference type="PROSITE" id="PS50885"/>
    </source>
</evidence>
<dbReference type="SMART" id="SM00091">
    <property type="entry name" value="PAS"/>
    <property type="match status" value="1"/>
</dbReference>
<feature type="domain" description="PAS" evidence="18">
    <location>
        <begin position="363"/>
        <end position="407"/>
    </location>
</feature>
<keyword evidence="9" id="KW-0288">FMN</keyword>
<evidence type="ECO:0000256" key="13">
    <source>
        <dbReference type="ARBA" id="ARBA00022777"/>
    </source>
</evidence>
<evidence type="ECO:0000256" key="8">
    <source>
        <dbReference type="ARBA" id="ARBA00022630"/>
    </source>
</evidence>
<evidence type="ECO:0000256" key="14">
    <source>
        <dbReference type="ARBA" id="ARBA00022840"/>
    </source>
</evidence>
<dbReference type="InterPro" id="IPR036890">
    <property type="entry name" value="HATPase_C_sf"/>
</dbReference>
<dbReference type="InterPro" id="IPR003660">
    <property type="entry name" value="HAMP_dom"/>
</dbReference>
<dbReference type="Gene3D" id="3.30.565.10">
    <property type="entry name" value="Histidine kinase-like ATPase, C-terminal domain"/>
    <property type="match status" value="1"/>
</dbReference>
<dbReference type="NCBIfam" id="TIGR00229">
    <property type="entry name" value="sensory_box"/>
    <property type="match status" value="1"/>
</dbReference>
<dbReference type="InterPro" id="IPR035965">
    <property type="entry name" value="PAS-like_dom_sf"/>
</dbReference>
<dbReference type="InterPro" id="IPR013767">
    <property type="entry name" value="PAS_fold"/>
</dbReference>
<dbReference type="PROSITE" id="PS50112">
    <property type="entry name" value="PAS"/>
    <property type="match status" value="1"/>
</dbReference>
<dbReference type="PANTHER" id="PTHR41523">
    <property type="entry name" value="TWO-COMPONENT SYSTEM SENSOR PROTEIN"/>
    <property type="match status" value="1"/>
</dbReference>
<sequence length="681" mass="74013">MRRRFPIAIHLAIFGLTILLPAAAAGALVAWRLASNERVRLERTAHDFVNDLSQDLDRELEVVMGSLQALATSPAFRSGDLESLDKQARQVAAQLHAAVLLRDSHGQQLLNTLVDWGTPLPVSTDADVLNADRRAISSGQPVVSNLFTGTLTGQRFVMVGLAIELGGKPGYVLSVSLTPEVIRESITSALTPPDWNASVVDGNYRIIARSRQHERFLGVEATRSFQENASSGRDLWRGVTLEGMEVVSLARRSRLAPWWVSVSVPKATLEAPMWQLMSGVAGLTGIGLAGSMALAFAYGRTLSGPIRAVARTAAGLARDEEAKPPESAIAEVQAISRALVNASDELRRRAQQRDAALRSAEAGEQRLRATYENAGVGIAEIDDQGRFVAVNDALCSITGYPRAELLGLRFSTLSAAEEVATDVDLFERQRQGEQTSYVVEKRFRRKDGAVRWVRLFSSAVSGPEGFSYAVRVVLDVTDERLASEHQALLIAELNHRVKNTLAVVQSLVAQTLKSTSSPAAFRDALTGRIMALARSHDLLSESEWKGATLDTLMRTTLNAHDGPEWLRATIEGPAVRVGPRAVVSLSLMAHELATNATKYGGLATPQGRLRVSWSVTEDNRTLQLQWRELVAGQAEPQAGRAGFGSRLIRLSIEQELNGRFETTYEGGFTLLASIPLEILAR</sequence>
<feature type="domain" description="PAC" evidence="19">
    <location>
        <begin position="437"/>
        <end position="488"/>
    </location>
</feature>
<dbReference type="CDD" id="cd18773">
    <property type="entry name" value="PDC1_HK_sensor"/>
    <property type="match status" value="1"/>
</dbReference>
<dbReference type="InterPro" id="IPR000014">
    <property type="entry name" value="PAS"/>
</dbReference>
<evidence type="ECO:0000259" key="19">
    <source>
        <dbReference type="PROSITE" id="PS50113"/>
    </source>
</evidence>
<name>A0A2T1HYF2_9HYPH</name>
<dbReference type="Gene3D" id="3.30.450.20">
    <property type="entry name" value="PAS domain"/>
    <property type="match status" value="2"/>
</dbReference>
<evidence type="ECO:0000256" key="1">
    <source>
        <dbReference type="ARBA" id="ARBA00000085"/>
    </source>
</evidence>
<keyword evidence="10" id="KW-0808">Transferase</keyword>
<keyword evidence="7" id="KW-0716">Sensory transduction</keyword>
<keyword evidence="5" id="KW-0600">Photoreceptor protein</keyword>
<evidence type="ECO:0000256" key="12">
    <source>
        <dbReference type="ARBA" id="ARBA00022741"/>
    </source>
</evidence>
<dbReference type="PANTHER" id="PTHR41523:SF7">
    <property type="entry name" value="HISTIDINE KINASE"/>
    <property type="match status" value="1"/>
</dbReference>
<evidence type="ECO:0000256" key="7">
    <source>
        <dbReference type="ARBA" id="ARBA00022606"/>
    </source>
</evidence>
<evidence type="ECO:0000256" key="2">
    <source>
        <dbReference type="ARBA" id="ARBA00004370"/>
    </source>
</evidence>
<keyword evidence="22" id="KW-1185">Reference proteome</keyword>
<dbReference type="GO" id="GO:0004673">
    <property type="term" value="F:protein histidine kinase activity"/>
    <property type="evidence" value="ECO:0007669"/>
    <property type="project" value="UniProtKB-EC"/>
</dbReference>
<dbReference type="SMART" id="SM00086">
    <property type="entry name" value="PAC"/>
    <property type="match status" value="1"/>
</dbReference>
<evidence type="ECO:0000256" key="15">
    <source>
        <dbReference type="ARBA" id="ARBA00022991"/>
    </source>
</evidence>
<comment type="subcellular location">
    <subcellularLocation>
        <location evidence="2">Membrane</location>
    </subcellularLocation>
</comment>
<keyword evidence="15" id="KW-0157">Chromophore</keyword>
<evidence type="ECO:0000259" key="18">
    <source>
        <dbReference type="PROSITE" id="PS50112"/>
    </source>
</evidence>
<protein>
    <recommendedName>
        <fullName evidence="4">Blue-light-activated histidine kinase</fullName>
        <ecNumber evidence="3">2.7.13.3</ecNumber>
    </recommendedName>
</protein>
<evidence type="ECO:0000313" key="22">
    <source>
        <dbReference type="Proteomes" id="UP000239772"/>
    </source>
</evidence>
<feature type="domain" description="HAMP" evidence="20">
    <location>
        <begin position="300"/>
        <end position="351"/>
    </location>
</feature>
<organism evidence="21 22">
    <name type="scientific">Alsobacter soli</name>
    <dbReference type="NCBI Taxonomy" id="2109933"/>
    <lineage>
        <taxon>Bacteria</taxon>
        <taxon>Pseudomonadati</taxon>
        <taxon>Pseudomonadota</taxon>
        <taxon>Alphaproteobacteria</taxon>
        <taxon>Hyphomicrobiales</taxon>
        <taxon>Alsobacteraceae</taxon>
        <taxon>Alsobacter</taxon>
    </lineage>
</organism>
<comment type="catalytic activity">
    <reaction evidence="1">
        <text>ATP + protein L-histidine = ADP + protein N-phospho-L-histidine.</text>
        <dbReference type="EC" id="2.7.13.3"/>
    </reaction>
</comment>
<evidence type="ECO:0000256" key="17">
    <source>
        <dbReference type="ARBA" id="ARBA00023170"/>
    </source>
</evidence>
<evidence type="ECO:0000256" key="16">
    <source>
        <dbReference type="ARBA" id="ARBA00023026"/>
    </source>
</evidence>
<evidence type="ECO:0000313" key="21">
    <source>
        <dbReference type="EMBL" id="PSC06645.1"/>
    </source>
</evidence>
<dbReference type="GO" id="GO:0007165">
    <property type="term" value="P:signal transduction"/>
    <property type="evidence" value="ECO:0007669"/>
    <property type="project" value="InterPro"/>
</dbReference>
<keyword evidence="6" id="KW-0597">Phosphoprotein</keyword>
<keyword evidence="16" id="KW-0843">Virulence</keyword>
<proteinExistence type="predicted"/>
<dbReference type="InterPro" id="IPR000700">
    <property type="entry name" value="PAS-assoc_C"/>
</dbReference>
<keyword evidence="8" id="KW-0285">Flavoprotein</keyword>